<dbReference type="Pfam" id="PF01522">
    <property type="entry name" value="Polysacc_deac_1"/>
    <property type="match status" value="1"/>
</dbReference>
<dbReference type="InterPro" id="IPR014344">
    <property type="entry name" value="XrtA_polysacc_deacetyl"/>
</dbReference>
<dbReference type="Pfam" id="PF11959">
    <property type="entry name" value="DUF3473"/>
    <property type="match status" value="1"/>
</dbReference>
<feature type="domain" description="NodB homology" evidence="4">
    <location>
        <begin position="352"/>
        <end position="626"/>
    </location>
</feature>
<keyword evidence="6" id="KW-1185">Reference proteome</keyword>
<evidence type="ECO:0000256" key="1">
    <source>
        <dbReference type="ARBA" id="ARBA00006464"/>
    </source>
</evidence>
<comment type="similarity">
    <text evidence="1">Belongs to the bacterial sugar transferase family.</text>
</comment>
<dbReference type="PANTHER" id="PTHR30576">
    <property type="entry name" value="COLANIC BIOSYNTHESIS UDP-GLUCOSE LIPID CARRIER TRANSFERASE"/>
    <property type="match status" value="1"/>
</dbReference>
<name>A0A517NGV0_9BACT</name>
<dbReference type="CDD" id="cd10941">
    <property type="entry name" value="CE4_PuuE_HpPgdA_like_2"/>
    <property type="match status" value="1"/>
</dbReference>
<dbReference type="EMBL" id="CP036525">
    <property type="protein sequence ID" value="QDT06293.1"/>
    <property type="molecule type" value="Genomic_DNA"/>
</dbReference>
<dbReference type="InterPro" id="IPR003362">
    <property type="entry name" value="Bact_transf"/>
</dbReference>
<dbReference type="KEGG" id="rlc:K227x_47020"/>
<feature type="region of interest" description="Disordered" evidence="2">
    <location>
        <begin position="1"/>
        <end position="50"/>
    </location>
</feature>
<dbReference type="Proteomes" id="UP000318538">
    <property type="component" value="Chromosome"/>
</dbReference>
<feature type="compositionally biased region" description="Low complexity" evidence="2">
    <location>
        <begin position="13"/>
        <end position="32"/>
    </location>
</feature>
<keyword evidence="3" id="KW-0472">Membrane</keyword>
<evidence type="ECO:0000259" key="4">
    <source>
        <dbReference type="PROSITE" id="PS51677"/>
    </source>
</evidence>
<dbReference type="Gene3D" id="3.20.20.370">
    <property type="entry name" value="Glycoside hydrolase/deacetylase"/>
    <property type="match status" value="1"/>
</dbReference>
<keyword evidence="5" id="KW-0808">Transferase</keyword>
<keyword evidence="3" id="KW-1133">Transmembrane helix</keyword>
<dbReference type="Pfam" id="PF02397">
    <property type="entry name" value="Bac_transf"/>
    <property type="match status" value="1"/>
</dbReference>
<reference evidence="5 6" key="1">
    <citation type="submission" date="2019-02" db="EMBL/GenBank/DDBJ databases">
        <title>Deep-cultivation of Planctomycetes and their phenomic and genomic characterization uncovers novel biology.</title>
        <authorList>
            <person name="Wiegand S."/>
            <person name="Jogler M."/>
            <person name="Boedeker C."/>
            <person name="Pinto D."/>
            <person name="Vollmers J."/>
            <person name="Rivas-Marin E."/>
            <person name="Kohn T."/>
            <person name="Peeters S.H."/>
            <person name="Heuer A."/>
            <person name="Rast P."/>
            <person name="Oberbeckmann S."/>
            <person name="Bunk B."/>
            <person name="Jeske O."/>
            <person name="Meyerdierks A."/>
            <person name="Storesund J.E."/>
            <person name="Kallscheuer N."/>
            <person name="Luecker S."/>
            <person name="Lage O.M."/>
            <person name="Pohl T."/>
            <person name="Merkel B.J."/>
            <person name="Hornburger P."/>
            <person name="Mueller R.-W."/>
            <person name="Bruemmer F."/>
            <person name="Labrenz M."/>
            <person name="Spormann A.M."/>
            <person name="Op den Camp H."/>
            <person name="Overmann J."/>
            <person name="Amann R."/>
            <person name="Jetten M.S.M."/>
            <person name="Mascher T."/>
            <person name="Medema M.H."/>
            <person name="Devos D.P."/>
            <person name="Kaster A.-K."/>
            <person name="Ovreas L."/>
            <person name="Rohde M."/>
            <person name="Galperin M.Y."/>
            <person name="Jogler C."/>
        </authorList>
    </citation>
    <scope>NUCLEOTIDE SEQUENCE [LARGE SCALE GENOMIC DNA]</scope>
    <source>
        <strain evidence="5 6">K22_7</strain>
    </source>
</reference>
<sequence length="626" mass="71203">MSQAHKIDAEQLSDASPHASPASPSAALFRAPRGGRRRRPVATSSPPAMRFSPWETHQRARYFRFKYAVERMLGLGLLLVLSPWMLLIYALIRFTSPGPAVYKQERVGLNGRVFTVYKFRSMRVDSESDGKAVWCAEGDDRITPVGKWLRALHMDEWPQLVNVLLGEMTLTGPRPERPEIVLRLSREVAGYDNRHSVKPGLTGLAQVNLKPDQTLDDVRRKLIFDLYYIENANAWLDIRLILATGMRMFGIQGETVMRTLSLCRRGLLLDANLLDESRMDHGRLVPWALRQRSDRMHRFARVILKREGDRDEPAVSAAESMEVSAVSREAMKTIDNALTVDVEDYFQVTAFEKRVLRKDWDRLTSRVESNTMRLLQLMEESEVHGTFFVLGWVADRYPSLVKRIAAAGHQIASHGYWHRLNYNITPDEFAEDLIESRDAIASACGVEVTAYRAPSFSIVEDTTWALDVLTQLGYKSDSSIFPIRHHDRYGMPAAQKHIHKLRTDNGTILEFPPSIGSVQGVSVPIGGGYFRLFPYHMTSAAIDSVRSQGRPAMFYTHPWEYDPDQPRITKVGIKSRFRHYVGLEKTERRLRRMLHCHQFNSMANVTHQWQEATMGGNGRGSASPLG</sequence>
<protein>
    <submittedName>
        <fullName evidence="5">UDP-N-acetylgalactosamine-undecaprenyl-phosphate N-acetylgalactosaminephosphotransferase</fullName>
        <ecNumber evidence="5">2.7.8.40</ecNumber>
    </submittedName>
</protein>
<dbReference type="InterPro" id="IPR045235">
    <property type="entry name" value="PuuE_HpPgdA-like"/>
</dbReference>
<evidence type="ECO:0000313" key="6">
    <source>
        <dbReference type="Proteomes" id="UP000318538"/>
    </source>
</evidence>
<dbReference type="SUPFAM" id="SSF88713">
    <property type="entry name" value="Glycoside hydrolase/deacetylase"/>
    <property type="match status" value="1"/>
</dbReference>
<dbReference type="PANTHER" id="PTHR30576:SF0">
    <property type="entry name" value="UNDECAPRENYL-PHOSPHATE N-ACETYLGALACTOSAMINYL 1-PHOSPHATE TRANSFERASE-RELATED"/>
    <property type="match status" value="1"/>
</dbReference>
<dbReference type="PROSITE" id="PS51677">
    <property type="entry name" value="NODB"/>
    <property type="match status" value="1"/>
</dbReference>
<accession>A0A517NGV0</accession>
<dbReference type="AlphaFoldDB" id="A0A517NGV0"/>
<dbReference type="InterPro" id="IPR022560">
    <property type="entry name" value="DUF3473"/>
</dbReference>
<dbReference type="GO" id="GO:0016810">
    <property type="term" value="F:hydrolase activity, acting on carbon-nitrogen (but not peptide) bonds"/>
    <property type="evidence" value="ECO:0007669"/>
    <property type="project" value="InterPro"/>
</dbReference>
<evidence type="ECO:0000256" key="3">
    <source>
        <dbReference type="SAM" id="Phobius"/>
    </source>
</evidence>
<keyword evidence="3" id="KW-0812">Transmembrane</keyword>
<dbReference type="InterPro" id="IPR002509">
    <property type="entry name" value="NODB_dom"/>
</dbReference>
<dbReference type="NCBIfam" id="TIGR03006">
    <property type="entry name" value="pepcterm_polyde"/>
    <property type="match status" value="1"/>
</dbReference>
<dbReference type="OrthoDB" id="258610at2"/>
<dbReference type="EC" id="2.7.8.40" evidence="5"/>
<evidence type="ECO:0000256" key="2">
    <source>
        <dbReference type="SAM" id="MobiDB-lite"/>
    </source>
</evidence>
<dbReference type="GO" id="GO:0016780">
    <property type="term" value="F:phosphotransferase activity, for other substituted phosphate groups"/>
    <property type="evidence" value="ECO:0007669"/>
    <property type="project" value="TreeGrafter"/>
</dbReference>
<dbReference type="InterPro" id="IPR011330">
    <property type="entry name" value="Glyco_hydro/deAcase_b/a-brl"/>
</dbReference>
<organism evidence="5 6">
    <name type="scientific">Rubripirellula lacrimiformis</name>
    <dbReference type="NCBI Taxonomy" id="1930273"/>
    <lineage>
        <taxon>Bacteria</taxon>
        <taxon>Pseudomonadati</taxon>
        <taxon>Planctomycetota</taxon>
        <taxon>Planctomycetia</taxon>
        <taxon>Pirellulales</taxon>
        <taxon>Pirellulaceae</taxon>
        <taxon>Rubripirellula</taxon>
    </lineage>
</organism>
<gene>
    <name evidence="5" type="primary">wecA</name>
    <name evidence="5" type="ORF">K227x_47020</name>
</gene>
<dbReference type="GO" id="GO:0005975">
    <property type="term" value="P:carbohydrate metabolic process"/>
    <property type="evidence" value="ECO:0007669"/>
    <property type="project" value="InterPro"/>
</dbReference>
<proteinExistence type="inferred from homology"/>
<evidence type="ECO:0000313" key="5">
    <source>
        <dbReference type="EMBL" id="QDT06293.1"/>
    </source>
</evidence>
<feature type="transmembrane region" description="Helical" evidence="3">
    <location>
        <begin position="72"/>
        <end position="92"/>
    </location>
</feature>